<dbReference type="CDD" id="cd01890">
    <property type="entry name" value="LepA"/>
    <property type="match status" value="1"/>
</dbReference>
<dbReference type="InterPro" id="IPR013842">
    <property type="entry name" value="LepA_CTD"/>
</dbReference>
<dbReference type="InterPro" id="IPR035647">
    <property type="entry name" value="EFG_III/V"/>
</dbReference>
<dbReference type="CDD" id="cd16260">
    <property type="entry name" value="EF4_III"/>
    <property type="match status" value="1"/>
</dbReference>
<dbReference type="GO" id="GO:0045727">
    <property type="term" value="P:positive regulation of translation"/>
    <property type="evidence" value="ECO:0007669"/>
    <property type="project" value="UniProtKB-UniRule"/>
</dbReference>
<gene>
    <name evidence="12 14" type="primary">lepA</name>
    <name evidence="14" type="ORF">H9808_07945</name>
</gene>
<dbReference type="EMBL" id="DXAZ01000129">
    <property type="protein sequence ID" value="HIZ71674.1"/>
    <property type="molecule type" value="Genomic_DNA"/>
</dbReference>
<evidence type="ECO:0000256" key="7">
    <source>
        <dbReference type="ARBA" id="ARBA00023136"/>
    </source>
</evidence>
<evidence type="ECO:0000256" key="10">
    <source>
        <dbReference type="ARBA" id="ARBA00061052"/>
    </source>
</evidence>
<dbReference type="GO" id="GO:0003924">
    <property type="term" value="F:GTPase activity"/>
    <property type="evidence" value="ECO:0007669"/>
    <property type="project" value="UniProtKB-UniRule"/>
</dbReference>
<evidence type="ECO:0000256" key="4">
    <source>
        <dbReference type="ARBA" id="ARBA00022801"/>
    </source>
</evidence>
<reference evidence="14" key="1">
    <citation type="journal article" date="2021" name="PeerJ">
        <title>Extensive microbial diversity within the chicken gut microbiome revealed by metagenomics and culture.</title>
        <authorList>
            <person name="Gilroy R."/>
            <person name="Ravi A."/>
            <person name="Getino M."/>
            <person name="Pursley I."/>
            <person name="Horton D.L."/>
            <person name="Alikhan N.F."/>
            <person name="Baker D."/>
            <person name="Gharbi K."/>
            <person name="Hall N."/>
            <person name="Watson M."/>
            <person name="Adriaenssens E.M."/>
            <person name="Foster-Nyarko E."/>
            <person name="Jarju S."/>
            <person name="Secka A."/>
            <person name="Antonio M."/>
            <person name="Oren A."/>
            <person name="Chaudhuri R.R."/>
            <person name="La Ragione R."/>
            <person name="Hildebrand F."/>
            <person name="Pallen M.J."/>
        </authorList>
    </citation>
    <scope>NUCLEOTIDE SEQUENCE</scope>
    <source>
        <strain evidence="14">CHK169-4300</strain>
    </source>
</reference>
<dbReference type="SUPFAM" id="SSF52540">
    <property type="entry name" value="P-loop containing nucleoside triphosphate hydrolases"/>
    <property type="match status" value="1"/>
</dbReference>
<dbReference type="GO" id="GO:0005525">
    <property type="term" value="F:GTP binding"/>
    <property type="evidence" value="ECO:0007669"/>
    <property type="project" value="UniProtKB-UniRule"/>
</dbReference>
<dbReference type="Pfam" id="PF00679">
    <property type="entry name" value="EFG_C"/>
    <property type="match status" value="1"/>
</dbReference>
<comment type="subcellular location">
    <subcellularLocation>
        <location evidence="12">Cell membrane</location>
        <topology evidence="12">Peripheral membrane protein</topology>
        <orientation evidence="12">Cytoplasmic side</orientation>
    </subcellularLocation>
</comment>
<dbReference type="CDD" id="cd03709">
    <property type="entry name" value="lepA_C"/>
    <property type="match status" value="1"/>
</dbReference>
<dbReference type="InterPro" id="IPR006297">
    <property type="entry name" value="EF-4"/>
</dbReference>
<keyword evidence="6 12" id="KW-0342">GTP-binding</keyword>
<protein>
    <recommendedName>
        <fullName evidence="11 12">Elongation factor 4</fullName>
        <shortName evidence="12">EF-4</shortName>
        <ecNumber evidence="11 12">3.6.5.n1</ecNumber>
    </recommendedName>
    <alternativeName>
        <fullName evidence="12">Ribosomal back-translocase LepA</fullName>
    </alternativeName>
</protein>
<accession>A0A9D2G246</accession>
<feature type="binding site" evidence="12">
    <location>
        <begin position="140"/>
        <end position="143"/>
    </location>
    <ligand>
        <name>GTP</name>
        <dbReference type="ChEBI" id="CHEBI:37565"/>
    </ligand>
</feature>
<dbReference type="FunFam" id="3.30.70.870:FF:000004">
    <property type="entry name" value="Translation factor GUF1, mitochondrial"/>
    <property type="match status" value="1"/>
</dbReference>
<dbReference type="InterPro" id="IPR000640">
    <property type="entry name" value="EFG_V-like"/>
</dbReference>
<keyword evidence="14" id="KW-0251">Elongation factor</keyword>
<reference evidence="14" key="2">
    <citation type="submission" date="2021-04" db="EMBL/GenBank/DDBJ databases">
        <authorList>
            <person name="Gilroy R."/>
        </authorList>
    </citation>
    <scope>NUCLEOTIDE SEQUENCE</scope>
    <source>
        <strain evidence="14">CHK169-4300</strain>
    </source>
</reference>
<dbReference type="FunFam" id="3.30.70.240:FF:000007">
    <property type="entry name" value="Translation factor GUF1, mitochondrial"/>
    <property type="match status" value="1"/>
</dbReference>
<dbReference type="Proteomes" id="UP000824106">
    <property type="component" value="Unassembled WGS sequence"/>
</dbReference>
<comment type="catalytic activity">
    <reaction evidence="8 12">
        <text>GTP + H2O = GDP + phosphate + H(+)</text>
        <dbReference type="Rhea" id="RHEA:19669"/>
        <dbReference type="ChEBI" id="CHEBI:15377"/>
        <dbReference type="ChEBI" id="CHEBI:15378"/>
        <dbReference type="ChEBI" id="CHEBI:37565"/>
        <dbReference type="ChEBI" id="CHEBI:43474"/>
        <dbReference type="ChEBI" id="CHEBI:58189"/>
        <dbReference type="EC" id="3.6.5.n1"/>
    </reaction>
</comment>
<evidence type="ECO:0000256" key="11">
    <source>
        <dbReference type="ARBA" id="ARBA00066744"/>
    </source>
</evidence>
<evidence type="ECO:0000259" key="13">
    <source>
        <dbReference type="PROSITE" id="PS51722"/>
    </source>
</evidence>
<dbReference type="GO" id="GO:0003746">
    <property type="term" value="F:translation elongation factor activity"/>
    <property type="evidence" value="ECO:0007669"/>
    <property type="project" value="UniProtKB-UniRule"/>
</dbReference>
<evidence type="ECO:0000256" key="1">
    <source>
        <dbReference type="ARBA" id="ARBA00005454"/>
    </source>
</evidence>
<dbReference type="Pfam" id="PF00009">
    <property type="entry name" value="GTP_EFTU"/>
    <property type="match status" value="1"/>
</dbReference>
<dbReference type="HAMAP" id="MF_00071">
    <property type="entry name" value="LepA"/>
    <property type="match status" value="1"/>
</dbReference>
<keyword evidence="3 12" id="KW-0547">Nucleotide-binding</keyword>
<dbReference type="Gene3D" id="2.40.30.10">
    <property type="entry name" value="Translation factors"/>
    <property type="match status" value="1"/>
</dbReference>
<evidence type="ECO:0000256" key="12">
    <source>
        <dbReference type="HAMAP-Rule" id="MF_00071"/>
    </source>
</evidence>
<proteinExistence type="inferred from homology"/>
<dbReference type="PANTHER" id="PTHR43512:SF4">
    <property type="entry name" value="TRANSLATION FACTOR GUF1 HOMOLOG, CHLOROPLASTIC"/>
    <property type="match status" value="1"/>
</dbReference>
<dbReference type="InterPro" id="IPR009000">
    <property type="entry name" value="Transl_B-barrel_sf"/>
</dbReference>
<dbReference type="Gene3D" id="3.30.70.240">
    <property type="match status" value="1"/>
</dbReference>
<dbReference type="FunFam" id="3.40.50.300:FF:000078">
    <property type="entry name" value="Elongation factor 4"/>
    <property type="match status" value="1"/>
</dbReference>
<name>A0A9D2G246_9LACT</name>
<dbReference type="Gene3D" id="3.30.70.870">
    <property type="entry name" value="Elongation Factor G (Translational Gtpase), domain 3"/>
    <property type="match status" value="1"/>
</dbReference>
<sequence>MDKNKARERQKIVRNFSIIAHIDHGKSTLADRILEFTKTIADREMTEQVLDSMDLERERGITIKLNTVEVEYTAKDGITYILHLIDTPGHVDFTYEVSRSLAACEGAILIVDAAQGIEAQTLANVYLALDNDLEIVPVINKIDLPAADPERVALEIEEVIGLPAEDVVQASAKNGIGIEEVLEKIVQEIPAPQGDIDNPLQALIFDSEYDSYRGVVLSINVQEGMIQKGDIIELMHNGKTFEVTEVGVFSPHPVIREALTVGDVGYVTANIKNVKDTQVGDTITLANNPAKAPLPGYQQMKPMVYSGMFPSDSGDYEDLREALERLQLNDSSLRFEPEVSQALGFGFRCGFLGMLHMDVVQERLEREFDLDLITTAPSVIYEVDKTDGETIEVSNPSEMPEQTLIDKIREPFVKATISAPNDYVGPVMELCQSKRGEFITMEYLDDIRVNIIYYLPLSEIVFDFFDRLKSNTKGYASLNYEEAGYRESDLVKVDILIHGDQVDALSFIVHKNESQDRGRKIVEKLKEVIPRQQFEIPVQAAIGNHIIARSTVRAFRKDVTEKLYGGDVTRRMKLLEKQKEGKKRMKSVGNVDIPQDAFMAVLNLDEDNNKNN</sequence>
<dbReference type="InterPro" id="IPR004161">
    <property type="entry name" value="EFTu-like_2"/>
</dbReference>
<dbReference type="InterPro" id="IPR031157">
    <property type="entry name" value="G_TR_CS"/>
</dbReference>
<organism evidence="14 15">
    <name type="scientific">Candidatus Atopostipes pullistercoris</name>
    <dbReference type="NCBI Taxonomy" id="2838467"/>
    <lineage>
        <taxon>Bacteria</taxon>
        <taxon>Bacillati</taxon>
        <taxon>Bacillota</taxon>
        <taxon>Bacilli</taxon>
        <taxon>Lactobacillales</taxon>
        <taxon>Carnobacteriaceae</taxon>
        <taxon>Atopostipes</taxon>
    </lineage>
</organism>
<dbReference type="Gene3D" id="3.30.70.2570">
    <property type="entry name" value="Elongation factor 4, C-terminal domain"/>
    <property type="match status" value="1"/>
</dbReference>
<dbReference type="FunFam" id="3.30.70.2570:FF:000001">
    <property type="entry name" value="Translation factor GUF1, mitochondrial"/>
    <property type="match status" value="1"/>
</dbReference>
<comment type="similarity">
    <text evidence="10">Belongs to the GTP-binding elongation factor family. LepA subfamily.</text>
</comment>
<feature type="domain" description="Tr-type G" evidence="13">
    <location>
        <begin position="11"/>
        <end position="193"/>
    </location>
</feature>
<dbReference type="Gene3D" id="3.40.50.300">
    <property type="entry name" value="P-loop containing nucleotide triphosphate hydrolases"/>
    <property type="match status" value="1"/>
</dbReference>
<evidence type="ECO:0000256" key="2">
    <source>
        <dbReference type="ARBA" id="ARBA00022475"/>
    </source>
</evidence>
<dbReference type="InterPro" id="IPR035654">
    <property type="entry name" value="LepA_IV"/>
</dbReference>
<dbReference type="NCBIfam" id="TIGR00231">
    <property type="entry name" value="small_GTP"/>
    <property type="match status" value="1"/>
</dbReference>
<evidence type="ECO:0000256" key="6">
    <source>
        <dbReference type="ARBA" id="ARBA00023134"/>
    </source>
</evidence>
<keyword evidence="7 12" id="KW-0472">Membrane</keyword>
<dbReference type="PROSITE" id="PS00301">
    <property type="entry name" value="G_TR_1"/>
    <property type="match status" value="1"/>
</dbReference>
<dbReference type="InterPro" id="IPR005225">
    <property type="entry name" value="Small_GTP-bd"/>
</dbReference>
<evidence type="ECO:0000313" key="15">
    <source>
        <dbReference type="Proteomes" id="UP000824106"/>
    </source>
</evidence>
<evidence type="ECO:0000256" key="9">
    <source>
        <dbReference type="ARBA" id="ARBA00057626"/>
    </source>
</evidence>
<dbReference type="SUPFAM" id="SSF54980">
    <property type="entry name" value="EF-G C-terminal domain-like"/>
    <property type="match status" value="2"/>
</dbReference>
<dbReference type="FunFam" id="2.40.30.10:FF:000015">
    <property type="entry name" value="Translation factor GUF1, mitochondrial"/>
    <property type="match status" value="1"/>
</dbReference>
<dbReference type="AlphaFoldDB" id="A0A9D2G246"/>
<evidence type="ECO:0000313" key="14">
    <source>
        <dbReference type="EMBL" id="HIZ71674.1"/>
    </source>
</evidence>
<comment type="similarity">
    <text evidence="1 12">Belongs to the TRAFAC class translation factor GTPase superfamily. Classic translation factor GTPase family. LepA subfamily.</text>
</comment>
<dbReference type="EC" id="3.6.5.n1" evidence="11 12"/>
<dbReference type="PRINTS" id="PR00315">
    <property type="entry name" value="ELONGATNFCT"/>
</dbReference>
<dbReference type="PANTHER" id="PTHR43512">
    <property type="entry name" value="TRANSLATION FACTOR GUF1-RELATED"/>
    <property type="match status" value="1"/>
</dbReference>
<dbReference type="Pfam" id="PF03144">
    <property type="entry name" value="GTP_EFTU_D2"/>
    <property type="match status" value="1"/>
</dbReference>
<keyword evidence="2 12" id="KW-1003">Cell membrane</keyword>
<dbReference type="SUPFAM" id="SSF50447">
    <property type="entry name" value="Translation proteins"/>
    <property type="match status" value="1"/>
</dbReference>
<dbReference type="NCBIfam" id="TIGR01393">
    <property type="entry name" value="lepA"/>
    <property type="match status" value="1"/>
</dbReference>
<dbReference type="InterPro" id="IPR027417">
    <property type="entry name" value="P-loop_NTPase"/>
</dbReference>
<comment type="function">
    <text evidence="9 12">Required for accurate and efficient protein synthesis under certain stress conditions. May act as a fidelity factor of the translation reaction, by catalyzing a one-codon backward translocation of tRNAs on improperly translocated ribosomes. Back-translocation proceeds from a post-translocation (POST) complex to a pre-translocation (PRE) complex, thus giving elongation factor G a second chance to translocate the tRNAs correctly. Binds to ribosomes in a GTP-dependent manner.</text>
</comment>
<dbReference type="InterPro" id="IPR038363">
    <property type="entry name" value="LepA_C_sf"/>
</dbReference>
<keyword evidence="4 12" id="KW-0378">Hydrolase</keyword>
<keyword evidence="5 12" id="KW-0648">Protein biosynthesis</keyword>
<dbReference type="GO" id="GO:0043022">
    <property type="term" value="F:ribosome binding"/>
    <property type="evidence" value="ECO:0007669"/>
    <property type="project" value="UniProtKB-UniRule"/>
</dbReference>
<dbReference type="SMART" id="SM00838">
    <property type="entry name" value="EFG_C"/>
    <property type="match status" value="1"/>
</dbReference>
<dbReference type="CDD" id="cd03699">
    <property type="entry name" value="EF4_II"/>
    <property type="match status" value="1"/>
</dbReference>
<evidence type="ECO:0000256" key="3">
    <source>
        <dbReference type="ARBA" id="ARBA00022741"/>
    </source>
</evidence>
<dbReference type="Pfam" id="PF06421">
    <property type="entry name" value="LepA_C"/>
    <property type="match status" value="1"/>
</dbReference>
<dbReference type="InterPro" id="IPR000795">
    <property type="entry name" value="T_Tr_GTP-bd_dom"/>
</dbReference>
<comment type="caution">
    <text evidence="14">The sequence shown here is derived from an EMBL/GenBank/DDBJ whole genome shotgun (WGS) entry which is preliminary data.</text>
</comment>
<evidence type="ECO:0000256" key="8">
    <source>
        <dbReference type="ARBA" id="ARBA00050293"/>
    </source>
</evidence>
<evidence type="ECO:0000256" key="5">
    <source>
        <dbReference type="ARBA" id="ARBA00022917"/>
    </source>
</evidence>
<dbReference type="PROSITE" id="PS51722">
    <property type="entry name" value="G_TR_2"/>
    <property type="match status" value="1"/>
</dbReference>
<feature type="binding site" evidence="12">
    <location>
        <begin position="23"/>
        <end position="28"/>
    </location>
    <ligand>
        <name>GTP</name>
        <dbReference type="ChEBI" id="CHEBI:37565"/>
    </ligand>
</feature>
<dbReference type="GO" id="GO:0005886">
    <property type="term" value="C:plasma membrane"/>
    <property type="evidence" value="ECO:0007669"/>
    <property type="project" value="UniProtKB-SubCell"/>
</dbReference>